<dbReference type="InParanoid" id="J4GMW2"/>
<dbReference type="HOGENOM" id="CLU_040321_2_1_1"/>
<accession>J4GMW2</accession>
<keyword evidence="1" id="KW-0472">Membrane</keyword>
<feature type="transmembrane region" description="Helical" evidence="1">
    <location>
        <begin position="94"/>
        <end position="112"/>
    </location>
</feature>
<dbReference type="RefSeq" id="XP_012179708.1">
    <property type="nucleotide sequence ID" value="XM_012324318.1"/>
</dbReference>
<dbReference type="AlphaFoldDB" id="J4GMW2"/>
<feature type="transmembrane region" description="Helical" evidence="1">
    <location>
        <begin position="124"/>
        <end position="150"/>
    </location>
</feature>
<dbReference type="Proteomes" id="UP000006352">
    <property type="component" value="Unassembled WGS sequence"/>
</dbReference>
<dbReference type="PANTHER" id="PTHR31735:SF1">
    <property type="entry name" value="VACUOLAR MEMBRANE PROTEIN YPL162C"/>
    <property type="match status" value="1"/>
</dbReference>
<feature type="transmembrane region" description="Helical" evidence="1">
    <location>
        <begin position="51"/>
        <end position="73"/>
    </location>
</feature>
<evidence type="ECO:0000256" key="1">
    <source>
        <dbReference type="SAM" id="Phobius"/>
    </source>
</evidence>
<organism evidence="2 3">
    <name type="scientific">Fibroporia radiculosa</name>
    <dbReference type="NCBI Taxonomy" id="599839"/>
    <lineage>
        <taxon>Eukaryota</taxon>
        <taxon>Fungi</taxon>
        <taxon>Dikarya</taxon>
        <taxon>Basidiomycota</taxon>
        <taxon>Agaricomycotina</taxon>
        <taxon>Agaricomycetes</taxon>
        <taxon>Polyporales</taxon>
        <taxon>Fibroporiaceae</taxon>
        <taxon>Fibroporia</taxon>
    </lineage>
</organism>
<evidence type="ECO:0000313" key="2">
    <source>
        <dbReference type="EMBL" id="CCM00425.1"/>
    </source>
</evidence>
<proteinExistence type="predicted"/>
<dbReference type="STRING" id="599839.J4GMW2"/>
<protein>
    <submittedName>
        <fullName evidence="2">Uncharacterized protein</fullName>
    </submittedName>
</protein>
<gene>
    <name evidence="2" type="ORF">FIBRA_02456</name>
</gene>
<reference evidence="2 3" key="1">
    <citation type="journal article" date="2012" name="Appl. Environ. Microbiol.">
        <title>Short-read sequencing for genomic analysis of the brown rot fungus Fibroporia radiculosa.</title>
        <authorList>
            <person name="Tang J.D."/>
            <person name="Perkins A.D."/>
            <person name="Sonstegard T.S."/>
            <person name="Schroeder S.G."/>
            <person name="Burgess S.C."/>
            <person name="Diehl S.V."/>
        </authorList>
    </citation>
    <scope>NUCLEOTIDE SEQUENCE [LARGE SCALE GENOMIC DNA]</scope>
    <source>
        <strain evidence="2 3">TFFH 294</strain>
    </source>
</reference>
<dbReference type="EMBL" id="HE796982">
    <property type="protein sequence ID" value="CCM00425.1"/>
    <property type="molecule type" value="Genomic_DNA"/>
</dbReference>
<dbReference type="GeneID" id="24095336"/>
<keyword evidence="1" id="KW-0812">Transmembrane</keyword>
<sequence>MAIGPLAEWRRLAALISTCLVPPPSFPLSPLLMSEGFFEDLPDVDSRSCQLLGPTALITQGLMGVLVISSLIYKRHRETPKRPWRIWLFDVSKQVLGQMVVHGVNVLISGIVAEVSSGNACVFYFLNILIDTTIGVGVIYFVLHLLTWLFSEKLLFKGFESGQYGSPPSLTYWARQAAIYVISLLTMKLLVVGLFAAWPGIFKLGEWLLEYLGPSDAVQVILYVLVRVPV</sequence>
<dbReference type="InterPro" id="IPR022127">
    <property type="entry name" value="STIMATE/YPL162C"/>
</dbReference>
<name>J4GMW2_9APHY</name>
<dbReference type="GO" id="GO:0016020">
    <property type="term" value="C:membrane"/>
    <property type="evidence" value="ECO:0007669"/>
    <property type="project" value="TreeGrafter"/>
</dbReference>
<keyword evidence="1" id="KW-1133">Transmembrane helix</keyword>
<dbReference type="Pfam" id="PF12400">
    <property type="entry name" value="STIMATE"/>
    <property type="match status" value="1"/>
</dbReference>
<dbReference type="OrthoDB" id="431202at2759"/>
<evidence type="ECO:0000313" key="3">
    <source>
        <dbReference type="Proteomes" id="UP000006352"/>
    </source>
</evidence>
<keyword evidence="3" id="KW-1185">Reference proteome</keyword>
<dbReference type="PANTHER" id="PTHR31735">
    <property type="entry name" value="VACUOLAR MEMBRANE PROTEIN YPL162C"/>
    <property type="match status" value="1"/>
</dbReference>
<feature type="transmembrane region" description="Helical" evidence="1">
    <location>
        <begin position="177"/>
        <end position="201"/>
    </location>
</feature>